<comment type="caution">
    <text evidence="1">The sequence shown here is derived from an EMBL/GenBank/DDBJ whole genome shotgun (WGS) entry which is preliminary data.</text>
</comment>
<dbReference type="GeneID" id="94192687"/>
<name>A0AAV4LMZ6_BABCB</name>
<dbReference type="RefSeq" id="XP_067713275.1">
    <property type="nucleotide sequence ID" value="XM_067857174.1"/>
</dbReference>
<sequence>MSPGQKSLTRPPSNLKEAIDWVLKIKEIRATDDLAAALEALLKHDGSEVAVRVKEVYEKICEKFCKDCEKHYNHASYLKQYLKKLPTFEPVEGSVAETGETVLKMLKGESGNFKYSITTLAGSLQTFLGCDTSELMHFNGKGIIKNSEANYNPAYKNAAWIPTEASKCTVILLAVLPMLFLGIAYLHSRCSGSGDKGWNDMSIKGMNGRNVSAFGYFLTEMGFPEGVLNGEKKGSEVHSQVSGFTELKISDTSSIDHPYNFSTKLHQKAFEASPPSPSSPLTSLYLLSQYYITYPLHDVQSTNPATPSFLSYSGTAALAGGAYGLNLGGLGTFMSALLA</sequence>
<gene>
    <name evidence="1" type="ORF">BcabD6B2_06390</name>
</gene>
<reference evidence="1 2" key="1">
    <citation type="submission" date="2021-06" db="EMBL/GenBank/DDBJ databases">
        <title>Genome sequence of Babesia caballi.</title>
        <authorList>
            <person name="Yamagishi J."/>
            <person name="Kidaka T."/>
            <person name="Ochi A."/>
        </authorList>
    </citation>
    <scope>NUCLEOTIDE SEQUENCE [LARGE SCALE GENOMIC DNA]</scope>
    <source>
        <strain evidence="1">USDA-D6B2</strain>
    </source>
</reference>
<evidence type="ECO:0000313" key="2">
    <source>
        <dbReference type="Proteomes" id="UP001497744"/>
    </source>
</evidence>
<accession>A0AAV4LMZ6</accession>
<dbReference type="AlphaFoldDB" id="A0AAV4LMZ6"/>
<proteinExistence type="predicted"/>
<organism evidence="1 2">
    <name type="scientific">Babesia caballi</name>
    <dbReference type="NCBI Taxonomy" id="5871"/>
    <lineage>
        <taxon>Eukaryota</taxon>
        <taxon>Sar</taxon>
        <taxon>Alveolata</taxon>
        <taxon>Apicomplexa</taxon>
        <taxon>Aconoidasida</taxon>
        <taxon>Piroplasmida</taxon>
        <taxon>Babesiidae</taxon>
        <taxon>Babesia</taxon>
    </lineage>
</organism>
<dbReference type="EMBL" id="BPLF01000001">
    <property type="protein sequence ID" value="GIX61204.1"/>
    <property type="molecule type" value="Genomic_DNA"/>
</dbReference>
<protein>
    <submittedName>
        <fullName evidence="1">Variant erythrocyte surface antigen-1 family protein</fullName>
    </submittedName>
</protein>
<dbReference type="Proteomes" id="UP001497744">
    <property type="component" value="Unassembled WGS sequence"/>
</dbReference>
<evidence type="ECO:0000313" key="1">
    <source>
        <dbReference type="EMBL" id="GIX61204.1"/>
    </source>
</evidence>
<keyword evidence="2" id="KW-1185">Reference proteome</keyword>